<dbReference type="InterPro" id="IPR023214">
    <property type="entry name" value="HAD_sf"/>
</dbReference>
<keyword evidence="7 16" id="KW-0479">Metal-binding</keyword>
<dbReference type="InterPro" id="IPR036412">
    <property type="entry name" value="HAD-like_sf"/>
</dbReference>
<dbReference type="InterPro" id="IPR008250">
    <property type="entry name" value="ATPase_P-typ_transduc_dom_A_sf"/>
</dbReference>
<dbReference type="GO" id="GO:0005886">
    <property type="term" value="C:plasma membrane"/>
    <property type="evidence" value="ECO:0007669"/>
    <property type="project" value="UniProtKB-SubCell"/>
</dbReference>
<feature type="binding site" evidence="16">
    <location>
        <position position="425"/>
    </location>
    <ligand>
        <name>ATP</name>
        <dbReference type="ChEBI" id="CHEBI:30616"/>
    </ligand>
</feature>
<feature type="binding site" evidence="16">
    <location>
        <begin position="406"/>
        <end position="413"/>
    </location>
    <ligand>
        <name>ATP</name>
        <dbReference type="ChEBI" id="CHEBI:30616"/>
    </ligand>
</feature>
<feature type="domain" description="P-type ATPase A" evidence="18">
    <location>
        <begin position="133"/>
        <end position="222"/>
    </location>
</feature>
<dbReference type="GO" id="GO:0008556">
    <property type="term" value="F:P-type potassium transmembrane transporter activity"/>
    <property type="evidence" value="ECO:0007669"/>
    <property type="project" value="UniProtKB-UniRule"/>
</dbReference>
<dbReference type="InterPro" id="IPR023298">
    <property type="entry name" value="ATPase_P-typ_TM_dom_sf"/>
</dbReference>
<evidence type="ECO:0000256" key="15">
    <source>
        <dbReference type="ARBA" id="ARBA00023136"/>
    </source>
</evidence>
<dbReference type="SUPFAM" id="SSF81665">
    <property type="entry name" value="Calcium ATPase, transmembrane domain M"/>
    <property type="match status" value="1"/>
</dbReference>
<organism evidence="19 20">
    <name type="scientific">Nocardia africana</name>
    <dbReference type="NCBI Taxonomy" id="134964"/>
    <lineage>
        <taxon>Bacteria</taxon>
        <taxon>Bacillati</taxon>
        <taxon>Actinomycetota</taxon>
        <taxon>Actinomycetes</taxon>
        <taxon>Mycobacteriales</taxon>
        <taxon>Nocardiaceae</taxon>
        <taxon>Nocardia</taxon>
    </lineage>
</organism>
<evidence type="ECO:0000256" key="12">
    <source>
        <dbReference type="ARBA" id="ARBA00022967"/>
    </source>
</evidence>
<dbReference type="InterPro" id="IPR044492">
    <property type="entry name" value="P_typ_ATPase_HD_dom"/>
</dbReference>
<keyword evidence="12 16" id="KW-1278">Translocase</keyword>
<dbReference type="AlphaFoldDB" id="A0A378WZI9"/>
<keyword evidence="5 16" id="KW-0597">Phosphoprotein</keyword>
<sequence length="717" mass="75440">MTAPTTDSVAAPHGGKPSSRRVTRGMFDPVMLARSLPEALRKLDPRTLWRNPVMLIVEIGAMWSTILAVAHPTVFAWSIVVWLWLTVIFANLAEAVAEGRGKAQADTLRKAKTDTVARRLVNWHPGADSPLEERVPAPELRRGDHVVVEAGQVVPGDGDVVEGIASVDESAITGESAPVIRESGGDRSAVTGGTTVLSDRIVVKITQEPGGSFIDKMIALVEGASRQKTPNEIALNILLASLTIIFVFAVVTLQPPAIFSKVNNPGVGDTAALDINGVTGIVMVSLLVCLIPTTIGALLSAIGIAGMDRLVQRNVLAMSGRAVEAAGDVNTLLLDKTGTITLGNRQASSFVAMPGVTEDEMADAAQLSSLADETPEGRSIVVFAKSAYGKRERTPGELAGAHWVEFTAQTRMSGVDLRDGHQLRKGAASAVTEWVRAHGGAVPDEVGRTVDGISASGGTPLVVGELLDGRARLLGVVHLKDVVKQGMRERFDEMRRMGIRTVMITGDNPLTAKAIADEAGVDDFLAEATPEDKLALIKSEQAGGRLVAMTGDGTNDAPALAQADVGVAMNTGTSAAKEAGNMVDLDSDPTKLIEIVEIGKQLLITRGALTTFSIANDIAKYFAIIPALFVALFPGLDVLNVMRLHSPQSAILSAVIFNAVVIVALIPLALRGVDYRPSSASKLLSRNLAIYGAGGIVAPFIGIKLIDLVVRFLPGMS</sequence>
<dbReference type="Gene3D" id="3.40.50.1000">
    <property type="entry name" value="HAD superfamily/HAD-like"/>
    <property type="match status" value="1"/>
</dbReference>
<dbReference type="EC" id="7.2.2.6" evidence="16"/>
<comment type="subunit">
    <text evidence="16">The system is composed of three essential subunits: KdpA, KdpB and KdpC.</text>
</comment>
<dbReference type="CDD" id="cd02078">
    <property type="entry name" value="P-type_ATPase_K"/>
    <property type="match status" value="1"/>
</dbReference>
<feature type="transmembrane region" description="Helical" evidence="16">
    <location>
        <begin position="648"/>
        <end position="670"/>
    </location>
</feature>
<keyword evidence="3 16" id="KW-1003">Cell membrane</keyword>
<feature type="region of interest" description="Disordered" evidence="17">
    <location>
        <begin position="1"/>
        <end position="22"/>
    </location>
</feature>
<feature type="transmembrane region" description="Helical" evidence="16">
    <location>
        <begin position="618"/>
        <end position="636"/>
    </location>
</feature>
<dbReference type="HAMAP" id="MF_00285">
    <property type="entry name" value="KdpB"/>
    <property type="match status" value="1"/>
</dbReference>
<reference evidence="19 20" key="1">
    <citation type="submission" date="2018-06" db="EMBL/GenBank/DDBJ databases">
        <authorList>
            <consortium name="Pathogen Informatics"/>
            <person name="Doyle S."/>
        </authorList>
    </citation>
    <scope>NUCLEOTIDE SEQUENCE [LARGE SCALE GENOMIC DNA]</scope>
    <source>
        <strain evidence="19 20">NCTC13184</strain>
    </source>
</reference>
<keyword evidence="8 16" id="KW-0547">Nucleotide-binding</keyword>
<dbReference type="PANTHER" id="PTHR43743:SF1">
    <property type="entry name" value="POTASSIUM-TRANSPORTING ATPASE ATP-BINDING SUBUNIT"/>
    <property type="match status" value="1"/>
</dbReference>
<dbReference type="SUPFAM" id="SSF81653">
    <property type="entry name" value="Calcium ATPase, transduction domain A"/>
    <property type="match status" value="1"/>
</dbReference>
<dbReference type="InterPro" id="IPR059000">
    <property type="entry name" value="ATPase_P-type_domA"/>
</dbReference>
<dbReference type="Gene3D" id="2.70.150.10">
    <property type="entry name" value="Calcium-transporting ATPase, cytoplasmic transduction domain A"/>
    <property type="match status" value="1"/>
</dbReference>
<comment type="similarity">
    <text evidence="16">Belongs to the cation transport ATPase (P-type) (TC 3.A.3) family. Type IA subfamily.</text>
</comment>
<feature type="transmembrane region" description="Helical" evidence="16">
    <location>
        <begin position="74"/>
        <end position="93"/>
    </location>
</feature>
<evidence type="ECO:0000256" key="14">
    <source>
        <dbReference type="ARBA" id="ARBA00023065"/>
    </source>
</evidence>
<evidence type="ECO:0000256" key="6">
    <source>
        <dbReference type="ARBA" id="ARBA00022692"/>
    </source>
</evidence>
<feature type="active site" description="4-aspartylphosphate intermediate" evidence="16">
    <location>
        <position position="335"/>
    </location>
</feature>
<feature type="binding site" evidence="16">
    <location>
        <position position="556"/>
    </location>
    <ligand>
        <name>Mg(2+)</name>
        <dbReference type="ChEBI" id="CHEBI:18420"/>
    </ligand>
</feature>
<evidence type="ECO:0000256" key="8">
    <source>
        <dbReference type="ARBA" id="ARBA00022741"/>
    </source>
</evidence>
<comment type="subcellular location">
    <subcellularLocation>
        <location evidence="1 16">Cell membrane</location>
        <topology evidence="1 16">Multi-pass membrane protein</topology>
    </subcellularLocation>
</comment>
<keyword evidence="14 16" id="KW-0406">Ion transport</keyword>
<evidence type="ECO:0000256" key="13">
    <source>
        <dbReference type="ARBA" id="ARBA00022989"/>
    </source>
</evidence>
<dbReference type="GO" id="GO:0016887">
    <property type="term" value="F:ATP hydrolysis activity"/>
    <property type="evidence" value="ECO:0007669"/>
    <property type="project" value="InterPro"/>
</dbReference>
<keyword evidence="10 16" id="KW-0460">Magnesium</keyword>
<evidence type="ECO:0000256" key="10">
    <source>
        <dbReference type="ARBA" id="ARBA00022842"/>
    </source>
</evidence>
<feature type="transmembrane region" description="Helical" evidence="16">
    <location>
        <begin position="48"/>
        <end position="68"/>
    </location>
</feature>
<feature type="binding site" evidence="16">
    <location>
        <position position="372"/>
    </location>
    <ligand>
        <name>ATP</name>
        <dbReference type="ChEBI" id="CHEBI:30616"/>
    </ligand>
</feature>
<dbReference type="SFLD" id="SFLDF00027">
    <property type="entry name" value="p-type_atpase"/>
    <property type="match status" value="1"/>
</dbReference>
<evidence type="ECO:0000256" key="2">
    <source>
        <dbReference type="ARBA" id="ARBA00022448"/>
    </source>
</evidence>
<dbReference type="SUPFAM" id="SSF56784">
    <property type="entry name" value="HAD-like"/>
    <property type="match status" value="1"/>
</dbReference>
<dbReference type="SFLD" id="SFLDS00003">
    <property type="entry name" value="Haloacid_Dehalogenase"/>
    <property type="match status" value="1"/>
</dbReference>
<keyword evidence="9 16" id="KW-0067">ATP-binding</keyword>
<dbReference type="PANTHER" id="PTHR43743">
    <property type="entry name" value="POTASSIUM-TRANSPORTING ATPASE ATP-BINDING SUBUNIT"/>
    <property type="match status" value="1"/>
</dbReference>
<evidence type="ECO:0000259" key="18">
    <source>
        <dbReference type="Pfam" id="PF00122"/>
    </source>
</evidence>
<keyword evidence="6 16" id="KW-0812">Transmembrane</keyword>
<dbReference type="NCBIfam" id="TIGR01494">
    <property type="entry name" value="ATPase_P-type"/>
    <property type="match status" value="1"/>
</dbReference>
<dbReference type="GO" id="GO:0005524">
    <property type="term" value="F:ATP binding"/>
    <property type="evidence" value="ECO:0007669"/>
    <property type="project" value="UniProtKB-UniRule"/>
</dbReference>
<comment type="catalytic activity">
    <reaction evidence="16">
        <text>K(+)(out) + ATP + H2O = K(+)(in) + ADP + phosphate + H(+)</text>
        <dbReference type="Rhea" id="RHEA:16777"/>
        <dbReference type="ChEBI" id="CHEBI:15377"/>
        <dbReference type="ChEBI" id="CHEBI:15378"/>
        <dbReference type="ChEBI" id="CHEBI:29103"/>
        <dbReference type="ChEBI" id="CHEBI:30616"/>
        <dbReference type="ChEBI" id="CHEBI:43474"/>
        <dbReference type="ChEBI" id="CHEBI:456216"/>
        <dbReference type="EC" id="7.2.2.6"/>
    </reaction>
</comment>
<gene>
    <name evidence="19" type="primary">kdpB_2</name>
    <name evidence="16" type="synonym">kdpB</name>
    <name evidence="19" type="ORF">NCTC13184_05300</name>
</gene>
<comment type="function">
    <text evidence="16">Part of the high-affinity ATP-driven potassium transport (or Kdp) system, which catalyzes the hydrolysis of ATP coupled with the electrogenic transport of potassium into the cytoplasm. This subunit is responsible for energy coupling to the transport system and for the release of the potassium ions to the cytoplasm.</text>
</comment>
<dbReference type="Pfam" id="PF00122">
    <property type="entry name" value="E1-E2_ATPase"/>
    <property type="match status" value="1"/>
</dbReference>
<dbReference type="EMBL" id="UGRU01000001">
    <property type="protein sequence ID" value="SUA46770.1"/>
    <property type="molecule type" value="Genomic_DNA"/>
</dbReference>
<dbReference type="Pfam" id="PF00702">
    <property type="entry name" value="Hydrolase"/>
    <property type="match status" value="1"/>
</dbReference>
<keyword evidence="13 16" id="KW-1133">Transmembrane helix</keyword>
<dbReference type="RefSeq" id="WP_062962515.1">
    <property type="nucleotide sequence ID" value="NZ_JAJFOE010000001.1"/>
</dbReference>
<evidence type="ECO:0000256" key="11">
    <source>
        <dbReference type="ARBA" id="ARBA00022958"/>
    </source>
</evidence>
<keyword evidence="2 16" id="KW-0813">Transport</keyword>
<dbReference type="FunFam" id="3.40.1110.10:FF:000007">
    <property type="entry name" value="Potassium-transporting ATPase ATP-binding subunit"/>
    <property type="match status" value="1"/>
</dbReference>
<evidence type="ECO:0000256" key="7">
    <source>
        <dbReference type="ARBA" id="ARBA00022723"/>
    </source>
</evidence>
<evidence type="ECO:0000256" key="16">
    <source>
        <dbReference type="HAMAP-Rule" id="MF_00285"/>
    </source>
</evidence>
<evidence type="ECO:0000256" key="4">
    <source>
        <dbReference type="ARBA" id="ARBA00022538"/>
    </source>
</evidence>
<feature type="binding site" evidence="16">
    <location>
        <position position="552"/>
    </location>
    <ligand>
        <name>Mg(2+)</name>
        <dbReference type="ChEBI" id="CHEBI:18420"/>
    </ligand>
</feature>
<feature type="binding site" evidence="16">
    <location>
        <position position="376"/>
    </location>
    <ligand>
        <name>ATP</name>
        <dbReference type="ChEBI" id="CHEBI:30616"/>
    </ligand>
</feature>
<protein>
    <recommendedName>
        <fullName evidence="16">Potassium-transporting ATPase ATP-binding subunit</fullName>
        <ecNumber evidence="16">7.2.2.6</ecNumber>
    </recommendedName>
    <alternativeName>
        <fullName evidence="16">ATP phosphohydrolase [potassium-transporting] B chain</fullName>
    </alternativeName>
    <alternativeName>
        <fullName evidence="16">Potassium-binding and translocating subunit B</fullName>
    </alternativeName>
    <alternativeName>
        <fullName evidence="16">Potassium-translocating ATPase B chain</fullName>
    </alternativeName>
</protein>
<evidence type="ECO:0000256" key="1">
    <source>
        <dbReference type="ARBA" id="ARBA00004651"/>
    </source>
</evidence>
<name>A0A378WZI9_9NOCA</name>
<keyword evidence="11 16" id="KW-0630">Potassium</keyword>
<keyword evidence="19" id="KW-0378">Hydrolase</keyword>
<dbReference type="NCBIfam" id="TIGR01497">
    <property type="entry name" value="kdpB"/>
    <property type="match status" value="1"/>
</dbReference>
<dbReference type="InterPro" id="IPR001757">
    <property type="entry name" value="P_typ_ATPase"/>
</dbReference>
<dbReference type="GO" id="GO:0000287">
    <property type="term" value="F:magnesium ion binding"/>
    <property type="evidence" value="ECO:0007669"/>
    <property type="project" value="UniProtKB-UniRule"/>
</dbReference>
<keyword evidence="15 16" id="KW-0472">Membrane</keyword>
<feature type="transmembrane region" description="Helical" evidence="16">
    <location>
        <begin position="278"/>
        <end position="304"/>
    </location>
</feature>
<dbReference type="SFLD" id="SFLDG00002">
    <property type="entry name" value="C1.7:_P-type_atpase_like"/>
    <property type="match status" value="1"/>
</dbReference>
<proteinExistence type="inferred from homology"/>
<feature type="transmembrane region" description="Helical" evidence="16">
    <location>
        <begin position="690"/>
        <end position="713"/>
    </location>
</feature>
<feature type="transmembrane region" description="Helical" evidence="16">
    <location>
        <begin position="233"/>
        <end position="258"/>
    </location>
</feature>
<dbReference type="FunFam" id="2.70.150.10:FF:000033">
    <property type="entry name" value="Potassium-transporting ATPase ATP-binding subunit"/>
    <property type="match status" value="1"/>
</dbReference>
<evidence type="ECO:0000313" key="20">
    <source>
        <dbReference type="Proteomes" id="UP000255082"/>
    </source>
</evidence>
<dbReference type="Gene3D" id="3.40.1110.10">
    <property type="entry name" value="Calcium-transporting ATPase, cytoplasmic domain N"/>
    <property type="match status" value="1"/>
</dbReference>
<accession>A0A378WZI9</accession>
<evidence type="ECO:0000256" key="9">
    <source>
        <dbReference type="ARBA" id="ARBA00022840"/>
    </source>
</evidence>
<keyword evidence="4 16" id="KW-0633">Potassium transport</keyword>
<dbReference type="InterPro" id="IPR023299">
    <property type="entry name" value="ATPase_P-typ_cyto_dom_N"/>
</dbReference>
<evidence type="ECO:0000313" key="19">
    <source>
        <dbReference type="EMBL" id="SUA46770.1"/>
    </source>
</evidence>
<evidence type="ECO:0000256" key="3">
    <source>
        <dbReference type="ARBA" id="ARBA00022475"/>
    </source>
</evidence>
<dbReference type="PRINTS" id="PR00119">
    <property type="entry name" value="CATATPASE"/>
</dbReference>
<dbReference type="InterPro" id="IPR018303">
    <property type="entry name" value="ATPase_P-typ_P_site"/>
</dbReference>
<dbReference type="Proteomes" id="UP000255082">
    <property type="component" value="Unassembled WGS sequence"/>
</dbReference>
<evidence type="ECO:0000256" key="5">
    <source>
        <dbReference type="ARBA" id="ARBA00022553"/>
    </source>
</evidence>
<dbReference type="InterPro" id="IPR006391">
    <property type="entry name" value="P-type_ATPase_bsu_IA"/>
</dbReference>
<dbReference type="PROSITE" id="PS00154">
    <property type="entry name" value="ATPASE_E1_E2"/>
    <property type="match status" value="1"/>
</dbReference>
<evidence type="ECO:0000256" key="17">
    <source>
        <dbReference type="SAM" id="MobiDB-lite"/>
    </source>
</evidence>
<dbReference type="OrthoDB" id="9814270at2"/>